<reference evidence="2" key="1">
    <citation type="submission" date="2022-08" db="EMBL/GenBank/DDBJ databases">
        <authorList>
            <consortium name="DOE Joint Genome Institute"/>
            <person name="Min B."/>
            <person name="Riley R."/>
            <person name="Sierra-Patev S."/>
            <person name="Naranjo-Ortiz M."/>
            <person name="Looney B."/>
            <person name="Konkel Z."/>
            <person name="Slot J.C."/>
            <person name="Sakamoto Y."/>
            <person name="Steenwyk J.L."/>
            <person name="Rokas A."/>
            <person name="Carro J."/>
            <person name="Camarero S."/>
            <person name="Ferreira P."/>
            <person name="Molpeceres G."/>
            <person name="Ruiz-Duenas F.J."/>
            <person name="Serrano A."/>
            <person name="Henrissat B."/>
            <person name="Drula E."/>
            <person name="Hughes K.W."/>
            <person name="Mata J.L."/>
            <person name="Ishikawa N.K."/>
            <person name="Vargas-Isla R."/>
            <person name="Ushijima S."/>
            <person name="Smith C.A."/>
            <person name="Ahrendt S."/>
            <person name="Andreopoulos W."/>
            <person name="He G."/>
            <person name="Labutti K."/>
            <person name="Lipzen A."/>
            <person name="Ng V."/>
            <person name="Sandor L."/>
            <person name="Barry K."/>
            <person name="Martinez A.T."/>
            <person name="Xiao Y."/>
            <person name="Gibbons J.G."/>
            <person name="Terashima K."/>
            <person name="Hibbett D.S."/>
            <person name="Grigoriev I.V."/>
        </authorList>
    </citation>
    <scope>NUCLEOTIDE SEQUENCE</scope>
    <source>
        <strain evidence="2">TFB7829</strain>
    </source>
</reference>
<comment type="caution">
    <text evidence="2">The sequence shown here is derived from an EMBL/GenBank/DDBJ whole genome shotgun (WGS) entry which is preliminary data.</text>
</comment>
<accession>A0AA38URQ0</accession>
<sequence>MQKTTKSSRRTSVAAFCSFIIIHLVTFMRGVPAISEQMPFLPYRLMGHRHLSWKKNSALYQWQLNAGKAQIITMPLFTEL</sequence>
<feature type="transmembrane region" description="Helical" evidence="1">
    <location>
        <begin position="12"/>
        <end position="31"/>
    </location>
</feature>
<proteinExistence type="predicted"/>
<dbReference type="Proteomes" id="UP001163850">
    <property type="component" value="Unassembled WGS sequence"/>
</dbReference>
<name>A0AA38URQ0_9AGAR</name>
<keyword evidence="1" id="KW-1133">Transmembrane helix</keyword>
<evidence type="ECO:0000256" key="1">
    <source>
        <dbReference type="SAM" id="Phobius"/>
    </source>
</evidence>
<keyword evidence="1" id="KW-0812">Transmembrane</keyword>
<keyword evidence="1" id="KW-0472">Membrane</keyword>
<gene>
    <name evidence="2" type="ORF">F5890DRAFT_1527291</name>
</gene>
<organism evidence="2 3">
    <name type="scientific">Lentinula detonsa</name>
    <dbReference type="NCBI Taxonomy" id="2804962"/>
    <lineage>
        <taxon>Eukaryota</taxon>
        <taxon>Fungi</taxon>
        <taxon>Dikarya</taxon>
        <taxon>Basidiomycota</taxon>
        <taxon>Agaricomycotina</taxon>
        <taxon>Agaricomycetes</taxon>
        <taxon>Agaricomycetidae</taxon>
        <taxon>Agaricales</taxon>
        <taxon>Marasmiineae</taxon>
        <taxon>Omphalotaceae</taxon>
        <taxon>Lentinula</taxon>
    </lineage>
</organism>
<dbReference type="EMBL" id="MU802046">
    <property type="protein sequence ID" value="KAJ3982826.1"/>
    <property type="molecule type" value="Genomic_DNA"/>
</dbReference>
<evidence type="ECO:0000313" key="3">
    <source>
        <dbReference type="Proteomes" id="UP001163850"/>
    </source>
</evidence>
<dbReference type="AlphaFoldDB" id="A0AA38URQ0"/>
<protein>
    <submittedName>
        <fullName evidence="2">Uncharacterized protein</fullName>
    </submittedName>
</protein>
<evidence type="ECO:0000313" key="2">
    <source>
        <dbReference type="EMBL" id="KAJ3982826.1"/>
    </source>
</evidence>